<dbReference type="PANTHER" id="PTHR31793">
    <property type="entry name" value="4-HYDROXYBENZOYL-COA THIOESTERASE FAMILY MEMBER"/>
    <property type="match status" value="1"/>
</dbReference>
<evidence type="ECO:0000256" key="2">
    <source>
        <dbReference type="ARBA" id="ARBA00022801"/>
    </source>
</evidence>
<gene>
    <name evidence="3" type="ORF">ACFQPS_05480</name>
</gene>
<keyword evidence="2 3" id="KW-0378">Hydrolase</keyword>
<protein>
    <submittedName>
        <fullName evidence="3">Acyl-CoA thioesterase</fullName>
        <ecNumber evidence="3">3.1.2.-</ecNumber>
    </submittedName>
</protein>
<keyword evidence="4" id="KW-1185">Reference proteome</keyword>
<evidence type="ECO:0000313" key="4">
    <source>
        <dbReference type="Proteomes" id="UP001596456"/>
    </source>
</evidence>
<evidence type="ECO:0000313" key="3">
    <source>
        <dbReference type="EMBL" id="MFC7332607.1"/>
    </source>
</evidence>
<dbReference type="Gene3D" id="3.10.129.10">
    <property type="entry name" value="Hotdog Thioesterase"/>
    <property type="match status" value="1"/>
</dbReference>
<dbReference type="InterPro" id="IPR029069">
    <property type="entry name" value="HotDog_dom_sf"/>
</dbReference>
<reference evidence="4" key="1">
    <citation type="journal article" date="2019" name="Int. J. Syst. Evol. Microbiol.">
        <title>The Global Catalogue of Microorganisms (GCM) 10K type strain sequencing project: providing services to taxonomists for standard genome sequencing and annotation.</title>
        <authorList>
            <consortium name="The Broad Institute Genomics Platform"/>
            <consortium name="The Broad Institute Genome Sequencing Center for Infectious Disease"/>
            <person name="Wu L."/>
            <person name="Ma J."/>
        </authorList>
    </citation>
    <scope>NUCLEOTIDE SEQUENCE [LARGE SCALE GENOMIC DNA]</scope>
    <source>
        <strain evidence="4">CGMCC 1.16275</strain>
    </source>
</reference>
<name>A0ABW2KRJ4_9PROT</name>
<dbReference type="GO" id="GO:0016787">
    <property type="term" value="F:hydrolase activity"/>
    <property type="evidence" value="ECO:0007669"/>
    <property type="project" value="UniProtKB-KW"/>
</dbReference>
<dbReference type="InterPro" id="IPR050563">
    <property type="entry name" value="4-hydroxybenzoyl-CoA_TE"/>
</dbReference>
<dbReference type="EMBL" id="JBHTCM010000006">
    <property type="protein sequence ID" value="MFC7332607.1"/>
    <property type="molecule type" value="Genomic_DNA"/>
</dbReference>
<dbReference type="SUPFAM" id="SSF54637">
    <property type="entry name" value="Thioesterase/thiol ester dehydrase-isomerase"/>
    <property type="match status" value="1"/>
</dbReference>
<comment type="caution">
    <text evidence="3">The sequence shown here is derived from an EMBL/GenBank/DDBJ whole genome shotgun (WGS) entry which is preliminary data.</text>
</comment>
<dbReference type="PANTHER" id="PTHR31793:SF27">
    <property type="entry name" value="NOVEL THIOESTERASE SUPERFAMILY DOMAIN AND SAPOSIN A-TYPE DOMAIN CONTAINING PROTEIN (0610012H03RIK)"/>
    <property type="match status" value="1"/>
</dbReference>
<accession>A0ABW2KRJ4</accession>
<proteinExistence type="inferred from homology"/>
<dbReference type="Proteomes" id="UP001596456">
    <property type="component" value="Unassembled WGS sequence"/>
</dbReference>
<dbReference type="EC" id="3.1.2.-" evidence="3"/>
<dbReference type="CDD" id="cd00586">
    <property type="entry name" value="4HBT"/>
    <property type="match status" value="1"/>
</dbReference>
<dbReference type="Pfam" id="PF13279">
    <property type="entry name" value="4HBT_2"/>
    <property type="match status" value="1"/>
</dbReference>
<evidence type="ECO:0000256" key="1">
    <source>
        <dbReference type="ARBA" id="ARBA00005953"/>
    </source>
</evidence>
<comment type="similarity">
    <text evidence="1">Belongs to the 4-hydroxybenzoyl-CoA thioesterase family.</text>
</comment>
<organism evidence="3 4">
    <name type="scientific">Rhodocista pekingensis</name>
    <dbReference type="NCBI Taxonomy" id="201185"/>
    <lineage>
        <taxon>Bacteria</taxon>
        <taxon>Pseudomonadati</taxon>
        <taxon>Pseudomonadota</taxon>
        <taxon>Alphaproteobacteria</taxon>
        <taxon>Rhodospirillales</taxon>
        <taxon>Azospirillaceae</taxon>
        <taxon>Rhodocista</taxon>
    </lineage>
</organism>
<sequence length="152" mass="16367">MESRSTGDAPAVPAPDLAESGAYRIWVREHVRFADLDPLGHANNNSIGVYFESGRLGLHDAVGLPVLMRGTAVVLARLAIDYRAEIHFPNELRIGVGVLRVGRTSWTTGAGLFVGGRCCATSEAVTVLIDRDTRRPTPLPADMRDALSGFLL</sequence>
<dbReference type="RefSeq" id="WP_377357115.1">
    <property type="nucleotide sequence ID" value="NZ_JBHTCM010000006.1"/>
</dbReference>